<dbReference type="GO" id="GO:0006367">
    <property type="term" value="P:transcription initiation at RNA polymerase II promoter"/>
    <property type="evidence" value="ECO:0007669"/>
    <property type="project" value="TreeGrafter"/>
</dbReference>
<proteinExistence type="inferred from homology"/>
<dbReference type="Pfam" id="PF03876">
    <property type="entry name" value="SHS2_Rpb7-N"/>
    <property type="match status" value="1"/>
</dbReference>
<accession>A0A507FMX8</accession>
<dbReference type="GO" id="GO:0045948">
    <property type="term" value="P:positive regulation of translational initiation"/>
    <property type="evidence" value="ECO:0007669"/>
    <property type="project" value="TreeGrafter"/>
</dbReference>
<dbReference type="SUPFAM" id="SSF88798">
    <property type="entry name" value="N-terminal, heterodimerisation domain of RBP7 (RpoE)"/>
    <property type="match status" value="1"/>
</dbReference>
<evidence type="ECO:0000256" key="3">
    <source>
        <dbReference type="ARBA" id="ARBA00022478"/>
    </source>
</evidence>
<dbReference type="FunFam" id="2.40.50.140:FF:000043">
    <property type="entry name" value="DNA-directed RNA polymerase II subunit RPB7"/>
    <property type="match status" value="1"/>
</dbReference>
<dbReference type="STRING" id="246404.A0A507FMX8"/>
<dbReference type="Pfam" id="PF00575">
    <property type="entry name" value="S1"/>
    <property type="match status" value="1"/>
</dbReference>
<name>A0A507FMX8_9FUNG</name>
<dbReference type="SUPFAM" id="SSF50249">
    <property type="entry name" value="Nucleic acid-binding proteins"/>
    <property type="match status" value="1"/>
</dbReference>
<dbReference type="CDD" id="cd04329">
    <property type="entry name" value="RNAP_II_Rpb7_N"/>
    <property type="match status" value="1"/>
</dbReference>
<dbReference type="InterPro" id="IPR003029">
    <property type="entry name" value="S1_domain"/>
</dbReference>
<evidence type="ECO:0000256" key="4">
    <source>
        <dbReference type="ARBA" id="ARBA00023163"/>
    </source>
</evidence>
<evidence type="ECO:0000259" key="6">
    <source>
        <dbReference type="PROSITE" id="PS50126"/>
    </source>
</evidence>
<dbReference type="CDD" id="cd04462">
    <property type="entry name" value="S1_RNAPII_Rpb7"/>
    <property type="match status" value="1"/>
</dbReference>
<comment type="caution">
    <text evidence="7">The sequence shown here is derived from an EMBL/GenBank/DDBJ whole genome shotgun (WGS) entry which is preliminary data.</text>
</comment>
<evidence type="ECO:0000313" key="7">
    <source>
        <dbReference type="EMBL" id="TPX77684.1"/>
    </source>
</evidence>
<dbReference type="InterPro" id="IPR012340">
    <property type="entry name" value="NA-bd_OB-fold"/>
</dbReference>
<evidence type="ECO:0000256" key="2">
    <source>
        <dbReference type="ARBA" id="ARBA00009307"/>
    </source>
</evidence>
<dbReference type="GO" id="GO:0031369">
    <property type="term" value="F:translation initiation factor binding"/>
    <property type="evidence" value="ECO:0007669"/>
    <property type="project" value="TreeGrafter"/>
</dbReference>
<reference evidence="7 8" key="1">
    <citation type="journal article" date="2019" name="Sci. Rep.">
        <title>Comparative genomics of chytrid fungi reveal insights into the obligate biotrophic and pathogenic lifestyle of Synchytrium endobioticum.</title>
        <authorList>
            <person name="van de Vossenberg B.T.L.H."/>
            <person name="Warris S."/>
            <person name="Nguyen H.D.T."/>
            <person name="van Gent-Pelzer M.P.E."/>
            <person name="Joly D.L."/>
            <person name="van de Geest H.C."/>
            <person name="Bonants P.J.M."/>
            <person name="Smith D.S."/>
            <person name="Levesque C.A."/>
            <person name="van der Lee T.A.J."/>
        </authorList>
    </citation>
    <scope>NUCLEOTIDE SEQUENCE [LARGE SCALE GENOMIC DNA]</scope>
    <source>
        <strain evidence="7 8">CBS 675.73</strain>
    </source>
</reference>
<feature type="domain" description="S1 motif" evidence="6">
    <location>
        <begin position="82"/>
        <end position="155"/>
    </location>
</feature>
<dbReference type="PANTHER" id="PTHR12709">
    <property type="entry name" value="DNA-DIRECTED RNA POLYMERASE II, III"/>
    <property type="match status" value="1"/>
</dbReference>
<dbReference type="Gene3D" id="2.40.50.140">
    <property type="entry name" value="Nucleic acid-binding proteins"/>
    <property type="match status" value="1"/>
</dbReference>
<dbReference type="Proteomes" id="UP000320333">
    <property type="component" value="Unassembled WGS sequence"/>
</dbReference>
<protein>
    <recommendedName>
        <fullName evidence="6">S1 motif domain-containing protein</fullName>
    </recommendedName>
</protein>
<dbReference type="GO" id="GO:0003697">
    <property type="term" value="F:single-stranded DNA binding"/>
    <property type="evidence" value="ECO:0007669"/>
    <property type="project" value="TreeGrafter"/>
</dbReference>
<organism evidence="7 8">
    <name type="scientific">Chytriomyces confervae</name>
    <dbReference type="NCBI Taxonomy" id="246404"/>
    <lineage>
        <taxon>Eukaryota</taxon>
        <taxon>Fungi</taxon>
        <taxon>Fungi incertae sedis</taxon>
        <taxon>Chytridiomycota</taxon>
        <taxon>Chytridiomycota incertae sedis</taxon>
        <taxon>Chytridiomycetes</taxon>
        <taxon>Chytridiales</taxon>
        <taxon>Chytriomycetaceae</taxon>
        <taxon>Chytriomyces</taxon>
    </lineage>
</organism>
<dbReference type="OrthoDB" id="1162399at2759"/>
<keyword evidence="3" id="KW-0240">DNA-directed RNA polymerase</keyword>
<dbReference type="InterPro" id="IPR045113">
    <property type="entry name" value="Rpb7-like"/>
</dbReference>
<dbReference type="GO" id="GO:0003727">
    <property type="term" value="F:single-stranded RNA binding"/>
    <property type="evidence" value="ECO:0007669"/>
    <property type="project" value="TreeGrafter"/>
</dbReference>
<dbReference type="AlphaFoldDB" id="A0A507FMX8"/>
<comment type="similarity">
    <text evidence="2">Belongs to the eukaryotic RPB7/RPC8 RNA polymerase subunit family.</text>
</comment>
<keyword evidence="4" id="KW-0804">Transcription</keyword>
<dbReference type="Gene3D" id="3.30.1490.120">
    <property type="entry name" value="RNA polymerase Rpb7-like, N-terminal domain"/>
    <property type="match status" value="1"/>
</dbReference>
<keyword evidence="8" id="KW-1185">Reference proteome</keyword>
<gene>
    <name evidence="7" type="ORF">CcCBS67573_g01080</name>
</gene>
<sequence length="173" mass="19201">MLFLKELTHTILLHPTFFGRNLRSALKQRLYQEVEGTCSGLFGYIIAVIEIVDTGKGVLQTATGHAEFNVRYKAIVFKPFKGQVVEGLVTTVNRMGFFADVGPLQVFVSAHLIPEYLRFDPNANPPAYAGENQDMQLLTIEKGVALKIRILGTRVDATEIFAIGTIKEDYLGP</sequence>
<comment type="subcellular location">
    <subcellularLocation>
        <location evidence="1">Nucleus</location>
    </subcellularLocation>
</comment>
<evidence type="ECO:0000256" key="1">
    <source>
        <dbReference type="ARBA" id="ARBA00004123"/>
    </source>
</evidence>
<dbReference type="InterPro" id="IPR036898">
    <property type="entry name" value="RNA_pol_Rpb7-like_N_sf"/>
</dbReference>
<evidence type="ECO:0000256" key="5">
    <source>
        <dbReference type="ARBA" id="ARBA00023242"/>
    </source>
</evidence>
<dbReference type="EMBL" id="QEAP01000016">
    <property type="protein sequence ID" value="TPX77684.1"/>
    <property type="molecule type" value="Genomic_DNA"/>
</dbReference>
<dbReference type="InterPro" id="IPR005576">
    <property type="entry name" value="Rpb7-like_N"/>
</dbReference>
<dbReference type="FunFam" id="3.30.1490.120:FF:000001">
    <property type="entry name" value="DNA-directed RNA polymerase II subunit RPB7"/>
    <property type="match status" value="1"/>
</dbReference>
<dbReference type="PROSITE" id="PS50126">
    <property type="entry name" value="S1"/>
    <property type="match status" value="1"/>
</dbReference>
<dbReference type="GO" id="GO:0005665">
    <property type="term" value="C:RNA polymerase II, core complex"/>
    <property type="evidence" value="ECO:0007669"/>
    <property type="project" value="TreeGrafter"/>
</dbReference>
<dbReference type="GO" id="GO:0000932">
    <property type="term" value="C:P-body"/>
    <property type="evidence" value="ECO:0007669"/>
    <property type="project" value="TreeGrafter"/>
</dbReference>
<keyword evidence="5" id="KW-0539">Nucleus</keyword>
<evidence type="ECO:0000313" key="8">
    <source>
        <dbReference type="Proteomes" id="UP000320333"/>
    </source>
</evidence>
<dbReference type="PANTHER" id="PTHR12709:SF4">
    <property type="entry name" value="DNA-DIRECTED RNA POLYMERASE II SUBUNIT RPB7"/>
    <property type="match status" value="1"/>
</dbReference>
<dbReference type="GO" id="GO:0060213">
    <property type="term" value="P:positive regulation of nuclear-transcribed mRNA poly(A) tail shortening"/>
    <property type="evidence" value="ECO:0007669"/>
    <property type="project" value="TreeGrafter"/>
</dbReference>